<dbReference type="GO" id="GO:0005615">
    <property type="term" value="C:extracellular space"/>
    <property type="evidence" value="ECO:0007669"/>
    <property type="project" value="TreeGrafter"/>
</dbReference>
<keyword evidence="2" id="KW-0719">Serine esterase</keyword>
<dbReference type="Pfam" id="PF00135">
    <property type="entry name" value="COesterase"/>
    <property type="match status" value="2"/>
</dbReference>
<dbReference type="GO" id="GO:0006581">
    <property type="term" value="P:acetylcholine catabolic process"/>
    <property type="evidence" value="ECO:0007669"/>
    <property type="project" value="TreeGrafter"/>
</dbReference>
<evidence type="ECO:0000313" key="6">
    <source>
        <dbReference type="EMBL" id="CAG5124996.1"/>
    </source>
</evidence>
<proteinExistence type="inferred from homology"/>
<comment type="caution">
    <text evidence="6">The sequence shown here is derived from an EMBL/GenBank/DDBJ whole genome shotgun (WGS) entry which is preliminary data.</text>
</comment>
<evidence type="ECO:0000256" key="1">
    <source>
        <dbReference type="ARBA" id="ARBA00005964"/>
    </source>
</evidence>
<feature type="signal peptide" evidence="4">
    <location>
        <begin position="1"/>
        <end position="16"/>
    </location>
</feature>
<accession>A0A8S3ZD64</accession>
<comment type="similarity">
    <text evidence="1 4">Belongs to the type-B carboxylesterase/lipase family.</text>
</comment>
<organism evidence="6 7">
    <name type="scientific">Candidula unifasciata</name>
    <dbReference type="NCBI Taxonomy" id="100452"/>
    <lineage>
        <taxon>Eukaryota</taxon>
        <taxon>Metazoa</taxon>
        <taxon>Spiralia</taxon>
        <taxon>Lophotrochozoa</taxon>
        <taxon>Mollusca</taxon>
        <taxon>Gastropoda</taxon>
        <taxon>Heterobranchia</taxon>
        <taxon>Euthyneura</taxon>
        <taxon>Panpulmonata</taxon>
        <taxon>Eupulmonata</taxon>
        <taxon>Stylommatophora</taxon>
        <taxon>Helicina</taxon>
        <taxon>Helicoidea</taxon>
        <taxon>Geomitridae</taxon>
        <taxon>Candidula</taxon>
    </lineage>
</organism>
<feature type="non-terminal residue" evidence="6">
    <location>
        <position position="1"/>
    </location>
</feature>
<evidence type="ECO:0000259" key="5">
    <source>
        <dbReference type="Pfam" id="PF00135"/>
    </source>
</evidence>
<dbReference type="InterPro" id="IPR029058">
    <property type="entry name" value="AB_hydrolase_fold"/>
</dbReference>
<dbReference type="Proteomes" id="UP000678393">
    <property type="component" value="Unassembled WGS sequence"/>
</dbReference>
<evidence type="ECO:0000313" key="7">
    <source>
        <dbReference type="Proteomes" id="UP000678393"/>
    </source>
</evidence>
<feature type="chain" id="PRO_5035963402" description="Carboxylic ester hydrolase" evidence="4">
    <location>
        <begin position="17"/>
        <end position="493"/>
    </location>
</feature>
<dbReference type="EC" id="3.1.1.-" evidence="4"/>
<dbReference type="Gene3D" id="3.40.50.1820">
    <property type="entry name" value="alpha/beta hydrolase"/>
    <property type="match status" value="2"/>
</dbReference>
<dbReference type="AlphaFoldDB" id="A0A8S3ZD64"/>
<reference evidence="6" key="1">
    <citation type="submission" date="2021-04" db="EMBL/GenBank/DDBJ databases">
        <authorList>
            <consortium name="Molecular Ecology Group"/>
        </authorList>
    </citation>
    <scope>NUCLEOTIDE SEQUENCE</scope>
</reference>
<dbReference type="PROSITE" id="PS00122">
    <property type="entry name" value="CARBOXYLESTERASE_B_1"/>
    <property type="match status" value="1"/>
</dbReference>
<protein>
    <recommendedName>
        <fullName evidence="4">Carboxylic ester hydrolase</fullName>
        <ecNumber evidence="4">3.1.1.-</ecNumber>
    </recommendedName>
</protein>
<dbReference type="InterPro" id="IPR002018">
    <property type="entry name" value="CarbesteraseB"/>
</dbReference>
<keyword evidence="3 4" id="KW-0378">Hydrolase</keyword>
<dbReference type="PANTHER" id="PTHR43918">
    <property type="entry name" value="ACETYLCHOLINESTERASE"/>
    <property type="match status" value="1"/>
</dbReference>
<dbReference type="GO" id="GO:0005886">
    <property type="term" value="C:plasma membrane"/>
    <property type="evidence" value="ECO:0007669"/>
    <property type="project" value="TreeGrafter"/>
</dbReference>
<dbReference type="SUPFAM" id="SSF53474">
    <property type="entry name" value="alpha/beta-Hydrolases"/>
    <property type="match status" value="1"/>
</dbReference>
<evidence type="ECO:0000256" key="3">
    <source>
        <dbReference type="ARBA" id="ARBA00022801"/>
    </source>
</evidence>
<feature type="domain" description="Carboxylesterase type B" evidence="5">
    <location>
        <begin position="27"/>
        <end position="254"/>
    </location>
</feature>
<dbReference type="GO" id="GO:0003990">
    <property type="term" value="F:acetylcholinesterase activity"/>
    <property type="evidence" value="ECO:0007669"/>
    <property type="project" value="TreeGrafter"/>
</dbReference>
<dbReference type="InterPro" id="IPR019826">
    <property type="entry name" value="Carboxylesterase_B_AS"/>
</dbReference>
<evidence type="ECO:0000256" key="2">
    <source>
        <dbReference type="ARBA" id="ARBA00022487"/>
    </source>
</evidence>
<gene>
    <name evidence="6" type="ORF">CUNI_LOCUS10554</name>
</gene>
<evidence type="ECO:0000256" key="4">
    <source>
        <dbReference type="RuleBase" id="RU361235"/>
    </source>
</evidence>
<sequence length="493" mass="54860">APVFFVWTFAAALVNSTELRSDYRYGNIVNTTHGCVQGRSENIPVKDGGHVQVDIFQGIPFAQPPVGDLRFRRPLPAVPWSGTLQATTPPNSCVQNSISPYVTQVPIEDFVPNPSTQFSEDCLYLTIWRPRVGTGQGKLTTMMWIHGGGLTLGSSTEPAYDGSNLAANEGVIVVSLNYRLGAIGFLSLNTEDAPGNMGLLDMTLALMWVRDNIREFRGDPASITIFGESAGGLATSLFLVSPRTRGHFKNAIIQVTWPVRNCLSVYRNFLRQDALVVPILSHHLKSHIKDFIAILSLDIQNNFPKGWELGTQARQTSCPSSPILAYSYSFVPEFIPAIIVKVLELYDYHRLQEEDNNPSFSLLNSLFTDLIFDCPGRLLATFYAQAKQKSYLYLMEHVRDITTFADWVGATHGTDVPFVFGTTIPAWPVFSSREVKLHRNIMSFWASFAKFGRLWEGRTSFQNRQLGGHFVLSSCGKGGDRFRIGSTWTLCVV</sequence>
<feature type="domain" description="Carboxylesterase type B" evidence="5">
    <location>
        <begin position="346"/>
        <end position="453"/>
    </location>
</feature>
<dbReference type="EMBL" id="CAJHNH020001924">
    <property type="protein sequence ID" value="CAG5124996.1"/>
    <property type="molecule type" value="Genomic_DNA"/>
</dbReference>
<dbReference type="GO" id="GO:0019695">
    <property type="term" value="P:choline metabolic process"/>
    <property type="evidence" value="ECO:0007669"/>
    <property type="project" value="TreeGrafter"/>
</dbReference>
<name>A0A8S3ZD64_9EUPU</name>
<keyword evidence="4" id="KW-0732">Signal</keyword>
<dbReference type="PANTHER" id="PTHR43918:SF4">
    <property type="entry name" value="CARBOXYLIC ESTER HYDROLASE"/>
    <property type="match status" value="1"/>
</dbReference>
<dbReference type="OrthoDB" id="408631at2759"/>
<dbReference type="InterPro" id="IPR050654">
    <property type="entry name" value="AChE-related_enzymes"/>
</dbReference>
<keyword evidence="7" id="KW-1185">Reference proteome</keyword>